<dbReference type="Proteomes" id="UP000799291">
    <property type="component" value="Unassembled WGS sequence"/>
</dbReference>
<dbReference type="InterPro" id="IPR015943">
    <property type="entry name" value="WD40/YVTN_repeat-like_dom_sf"/>
</dbReference>
<evidence type="ECO:0000256" key="1">
    <source>
        <dbReference type="PROSITE-ProRule" id="PRU00221"/>
    </source>
</evidence>
<dbReference type="PROSITE" id="PS50294">
    <property type="entry name" value="WD_REPEATS_REGION"/>
    <property type="match status" value="1"/>
</dbReference>
<protein>
    <submittedName>
        <fullName evidence="2">Uncharacterized protein</fullName>
    </submittedName>
</protein>
<dbReference type="InterPro" id="IPR011047">
    <property type="entry name" value="Quinoprotein_ADH-like_sf"/>
</dbReference>
<dbReference type="Pfam" id="PF00400">
    <property type="entry name" value="WD40"/>
    <property type="match status" value="1"/>
</dbReference>
<dbReference type="InterPro" id="IPR036322">
    <property type="entry name" value="WD40_repeat_dom_sf"/>
</dbReference>
<organism evidence="2 3">
    <name type="scientific">Lentithecium fluviatile CBS 122367</name>
    <dbReference type="NCBI Taxonomy" id="1168545"/>
    <lineage>
        <taxon>Eukaryota</taxon>
        <taxon>Fungi</taxon>
        <taxon>Dikarya</taxon>
        <taxon>Ascomycota</taxon>
        <taxon>Pezizomycotina</taxon>
        <taxon>Dothideomycetes</taxon>
        <taxon>Pleosporomycetidae</taxon>
        <taxon>Pleosporales</taxon>
        <taxon>Massarineae</taxon>
        <taxon>Lentitheciaceae</taxon>
        <taxon>Lentithecium</taxon>
    </lineage>
</organism>
<evidence type="ECO:0000313" key="2">
    <source>
        <dbReference type="EMBL" id="KAF2677725.1"/>
    </source>
</evidence>
<gene>
    <name evidence="2" type="ORF">K458DRAFT_283100</name>
</gene>
<dbReference type="OrthoDB" id="3783534at2759"/>
<evidence type="ECO:0000313" key="3">
    <source>
        <dbReference type="Proteomes" id="UP000799291"/>
    </source>
</evidence>
<dbReference type="AlphaFoldDB" id="A0A6G1IHW9"/>
<keyword evidence="1" id="KW-0853">WD repeat</keyword>
<name>A0A6G1IHW9_9PLEO</name>
<sequence>MSKTLQRDMYGLRALGYPADQVEEPDPDPLAASRYSCIYWIDHLCDWIFSSSANSLVDLQDGGAVHEFLREKYLYWLEALSLCKSMPKGVISMANLEALVEGRVDATNLIGLVRDARRFIMSRKWAIEKSPLQAYASAILFSPTQSLIRKKWSACLQTLEGHSSWVTSVAFSPDSTRLASGSDDTV</sequence>
<dbReference type="Gene3D" id="2.130.10.10">
    <property type="entry name" value="YVTN repeat-like/Quinoprotein amine dehydrogenase"/>
    <property type="match status" value="1"/>
</dbReference>
<feature type="non-terminal residue" evidence="2">
    <location>
        <position position="186"/>
    </location>
</feature>
<dbReference type="SUPFAM" id="SSF50978">
    <property type="entry name" value="WD40 repeat-like"/>
    <property type="match status" value="1"/>
</dbReference>
<dbReference type="SUPFAM" id="SSF50998">
    <property type="entry name" value="Quinoprotein alcohol dehydrogenase-like"/>
    <property type="match status" value="1"/>
</dbReference>
<reference evidence="2" key="1">
    <citation type="journal article" date="2020" name="Stud. Mycol.">
        <title>101 Dothideomycetes genomes: a test case for predicting lifestyles and emergence of pathogens.</title>
        <authorList>
            <person name="Haridas S."/>
            <person name="Albert R."/>
            <person name="Binder M."/>
            <person name="Bloem J."/>
            <person name="Labutti K."/>
            <person name="Salamov A."/>
            <person name="Andreopoulos B."/>
            <person name="Baker S."/>
            <person name="Barry K."/>
            <person name="Bills G."/>
            <person name="Bluhm B."/>
            <person name="Cannon C."/>
            <person name="Castanera R."/>
            <person name="Culley D."/>
            <person name="Daum C."/>
            <person name="Ezra D."/>
            <person name="Gonzalez J."/>
            <person name="Henrissat B."/>
            <person name="Kuo A."/>
            <person name="Liang C."/>
            <person name="Lipzen A."/>
            <person name="Lutzoni F."/>
            <person name="Magnuson J."/>
            <person name="Mondo S."/>
            <person name="Nolan M."/>
            <person name="Ohm R."/>
            <person name="Pangilinan J."/>
            <person name="Park H.-J."/>
            <person name="Ramirez L."/>
            <person name="Alfaro M."/>
            <person name="Sun H."/>
            <person name="Tritt A."/>
            <person name="Yoshinaga Y."/>
            <person name="Zwiers L.-H."/>
            <person name="Turgeon B."/>
            <person name="Goodwin S."/>
            <person name="Spatafora J."/>
            <person name="Crous P."/>
            <person name="Grigoriev I."/>
        </authorList>
    </citation>
    <scope>NUCLEOTIDE SEQUENCE</scope>
    <source>
        <strain evidence="2">CBS 122367</strain>
    </source>
</reference>
<dbReference type="EMBL" id="MU005619">
    <property type="protein sequence ID" value="KAF2677725.1"/>
    <property type="molecule type" value="Genomic_DNA"/>
</dbReference>
<dbReference type="InterPro" id="IPR001680">
    <property type="entry name" value="WD40_rpt"/>
</dbReference>
<keyword evidence="3" id="KW-1185">Reference proteome</keyword>
<accession>A0A6G1IHW9</accession>
<proteinExistence type="predicted"/>
<feature type="repeat" description="WD" evidence="1">
    <location>
        <begin position="159"/>
        <end position="186"/>
    </location>
</feature>
<dbReference type="PROSITE" id="PS50082">
    <property type="entry name" value="WD_REPEATS_2"/>
    <property type="match status" value="1"/>
</dbReference>